<keyword evidence="3 7" id="KW-0413">Isomerase</keyword>
<evidence type="ECO:0000259" key="8">
    <source>
        <dbReference type="Pfam" id="PF00849"/>
    </source>
</evidence>
<protein>
    <recommendedName>
        <fullName evidence="7">Pseudouridine synthase</fullName>
        <ecNumber evidence="7">5.4.99.-</ecNumber>
    </recommendedName>
</protein>
<dbReference type="GO" id="GO:0160136">
    <property type="term" value="F:16S rRNA pseudouridine(516) synthase activity"/>
    <property type="evidence" value="ECO:0007669"/>
    <property type="project" value="UniProtKB-EC"/>
</dbReference>
<dbReference type="Gene3D" id="3.30.70.1560">
    <property type="entry name" value="Alpha-L RNA-binding motif"/>
    <property type="match status" value="1"/>
</dbReference>
<accession>A0A6J4Q0B8</accession>
<dbReference type="Pfam" id="PF01479">
    <property type="entry name" value="S4"/>
    <property type="match status" value="1"/>
</dbReference>
<comment type="catalytic activity">
    <reaction evidence="4">
        <text>uridine(516) in 16S rRNA = pseudouridine(516) in 16S rRNA</text>
        <dbReference type="Rhea" id="RHEA:38867"/>
        <dbReference type="Rhea" id="RHEA-COMP:10089"/>
        <dbReference type="Rhea" id="RHEA-COMP:10090"/>
        <dbReference type="ChEBI" id="CHEBI:65314"/>
        <dbReference type="ChEBI" id="CHEBI:65315"/>
        <dbReference type="EC" id="5.4.99.19"/>
    </reaction>
</comment>
<evidence type="ECO:0000256" key="7">
    <source>
        <dbReference type="RuleBase" id="RU003887"/>
    </source>
</evidence>
<dbReference type="EC" id="5.4.99.-" evidence="7"/>
<dbReference type="AlphaFoldDB" id="A0A6J4Q0B8"/>
<dbReference type="Gene3D" id="3.10.290.10">
    <property type="entry name" value="RNA-binding S4 domain"/>
    <property type="match status" value="1"/>
</dbReference>
<feature type="domain" description="RNA-binding S4" evidence="9">
    <location>
        <begin position="3"/>
        <end position="43"/>
    </location>
</feature>
<dbReference type="Pfam" id="PF00849">
    <property type="entry name" value="PseudoU_synth_2"/>
    <property type="match status" value="1"/>
</dbReference>
<evidence type="ECO:0000313" key="10">
    <source>
        <dbReference type="EMBL" id="CAA9424694.1"/>
    </source>
</evidence>
<dbReference type="InterPro" id="IPR000748">
    <property type="entry name" value="PsdUridine_synth_RsuA/RluB/E/F"/>
</dbReference>
<dbReference type="InterPro" id="IPR036986">
    <property type="entry name" value="S4_RNA-bd_sf"/>
</dbReference>
<dbReference type="Gene3D" id="3.30.70.580">
    <property type="entry name" value="Pseudouridine synthase I, catalytic domain, N-terminal subdomain"/>
    <property type="match status" value="1"/>
</dbReference>
<dbReference type="PROSITE" id="PS50889">
    <property type="entry name" value="S4"/>
    <property type="match status" value="1"/>
</dbReference>
<comment type="similarity">
    <text evidence="1 7">Belongs to the pseudouridine synthase RsuA family.</text>
</comment>
<comment type="function">
    <text evidence="5">Responsible for synthesis of pseudouridine from uracil-516 in 16S ribosomal RNA.</text>
</comment>
<dbReference type="InterPro" id="IPR002942">
    <property type="entry name" value="S4_RNA-bd"/>
</dbReference>
<gene>
    <name evidence="10" type="ORF">AVDCRST_MAG51-2260</name>
</gene>
<dbReference type="InterPro" id="IPR042092">
    <property type="entry name" value="PsdUridine_s_RsuA/RluB/E/F_cat"/>
</dbReference>
<dbReference type="PANTHER" id="PTHR47683">
    <property type="entry name" value="PSEUDOURIDINE SYNTHASE FAMILY PROTEIN-RELATED"/>
    <property type="match status" value="1"/>
</dbReference>
<dbReference type="InterPro" id="IPR020094">
    <property type="entry name" value="TruA/RsuA/RluB/E/F_N"/>
</dbReference>
<dbReference type="NCBIfam" id="TIGR00093">
    <property type="entry name" value="pseudouridine synthase"/>
    <property type="match status" value="1"/>
</dbReference>
<name>A0A6J4Q0B8_9BURK</name>
<evidence type="ECO:0000256" key="4">
    <source>
        <dbReference type="ARBA" id="ARBA00036749"/>
    </source>
</evidence>
<keyword evidence="2 6" id="KW-0694">RNA-binding</keyword>
<proteinExistence type="inferred from homology"/>
<dbReference type="InterPro" id="IPR050343">
    <property type="entry name" value="RsuA_PseudoU_synthase"/>
</dbReference>
<dbReference type="SUPFAM" id="SSF55174">
    <property type="entry name" value="Alpha-L RNA-binding motif"/>
    <property type="match status" value="1"/>
</dbReference>
<feature type="domain" description="Pseudouridine synthase RsuA/RluA-like" evidence="8">
    <location>
        <begin position="62"/>
        <end position="201"/>
    </location>
</feature>
<reference evidence="10" key="1">
    <citation type="submission" date="2020-02" db="EMBL/GenBank/DDBJ databases">
        <authorList>
            <person name="Meier V. D."/>
        </authorList>
    </citation>
    <scope>NUCLEOTIDE SEQUENCE</scope>
    <source>
        <strain evidence="10">AVDCRST_MAG51</strain>
    </source>
</reference>
<evidence type="ECO:0000256" key="3">
    <source>
        <dbReference type="ARBA" id="ARBA00023235"/>
    </source>
</evidence>
<evidence type="ECO:0000256" key="5">
    <source>
        <dbReference type="ARBA" id="ARBA00037590"/>
    </source>
</evidence>
<dbReference type="CDD" id="cd02553">
    <property type="entry name" value="PseudoU_synth_RsuA"/>
    <property type="match status" value="1"/>
</dbReference>
<dbReference type="CDD" id="cd00165">
    <property type="entry name" value="S4"/>
    <property type="match status" value="1"/>
</dbReference>
<organism evidence="10">
    <name type="scientific">uncultured Ramlibacter sp</name>
    <dbReference type="NCBI Taxonomy" id="260755"/>
    <lineage>
        <taxon>Bacteria</taxon>
        <taxon>Pseudomonadati</taxon>
        <taxon>Pseudomonadota</taxon>
        <taxon>Betaproteobacteria</taxon>
        <taxon>Burkholderiales</taxon>
        <taxon>Comamonadaceae</taxon>
        <taxon>Ramlibacter</taxon>
        <taxon>environmental samples</taxon>
    </lineage>
</organism>
<evidence type="ECO:0000256" key="2">
    <source>
        <dbReference type="ARBA" id="ARBA00022884"/>
    </source>
</evidence>
<dbReference type="InterPro" id="IPR020103">
    <property type="entry name" value="PsdUridine_synth_cat_dom_sf"/>
</dbReference>
<dbReference type="InterPro" id="IPR006145">
    <property type="entry name" value="PsdUridine_synth_RsuA/RluA"/>
</dbReference>
<evidence type="ECO:0000259" key="9">
    <source>
        <dbReference type="Pfam" id="PF01479"/>
    </source>
</evidence>
<dbReference type="GO" id="GO:0000455">
    <property type="term" value="P:enzyme-directed rRNA pseudouridine synthesis"/>
    <property type="evidence" value="ECO:0007669"/>
    <property type="project" value="UniProtKB-ARBA"/>
</dbReference>
<dbReference type="PROSITE" id="PS01149">
    <property type="entry name" value="PSI_RSU"/>
    <property type="match status" value="1"/>
</dbReference>
<dbReference type="InterPro" id="IPR018496">
    <property type="entry name" value="PsdUridine_synth_RsuA/RluB_CS"/>
</dbReference>
<sequence length="241" mass="26542">MQLQQVLYSQGFGTRRICAGLIQQGLVAVHGEVQQDPSMEVDVAGLQFSVQGLAWTYHEKAYVMLHKPAGFECSQKPSAWPSVYTLLPAPLRQRPSRQGLPGVQAVGRLDQDTTGLLLLSDDGAFIHRLSSPRRHVPKVYEVATVHPVTESMVSRLREGVVLDDDVVPVRAAACERVPDGQGLRLTLTEGKYHQVKRMVAAVGNRVERLHRSRMGGLALPADLAPGEWRWLSQDDLKLLGG</sequence>
<dbReference type="PANTHER" id="PTHR47683:SF4">
    <property type="entry name" value="PSEUDOURIDINE SYNTHASE"/>
    <property type="match status" value="1"/>
</dbReference>
<evidence type="ECO:0000256" key="1">
    <source>
        <dbReference type="ARBA" id="ARBA00008348"/>
    </source>
</evidence>
<dbReference type="SUPFAM" id="SSF55120">
    <property type="entry name" value="Pseudouridine synthase"/>
    <property type="match status" value="1"/>
</dbReference>
<dbReference type="EMBL" id="CADCUX010000476">
    <property type="protein sequence ID" value="CAA9424694.1"/>
    <property type="molecule type" value="Genomic_DNA"/>
</dbReference>
<dbReference type="GO" id="GO:0003723">
    <property type="term" value="F:RNA binding"/>
    <property type="evidence" value="ECO:0007669"/>
    <property type="project" value="UniProtKB-KW"/>
</dbReference>
<evidence type="ECO:0000256" key="6">
    <source>
        <dbReference type="PROSITE-ProRule" id="PRU00182"/>
    </source>
</evidence>